<proteinExistence type="predicted"/>
<dbReference type="EMBL" id="CP054706">
    <property type="protein sequence ID" value="QQK81356.1"/>
    <property type="molecule type" value="Genomic_DNA"/>
</dbReference>
<gene>
    <name evidence="2" type="ORF">HUG20_16545</name>
</gene>
<dbReference type="AlphaFoldDB" id="A0A7T6ZE31"/>
<sequence length="99" mass="11292">MSWILGYLLLAFIPSYIFYKFFKTDWFVYIPMLVTSGIIFLLILLGGYEWGTADFIHCEDHGFNCASVAYLLLIFIGPYFIATIAVGSALYNLKLKRGT</sequence>
<evidence type="ECO:0000256" key="1">
    <source>
        <dbReference type="SAM" id="Phobius"/>
    </source>
</evidence>
<dbReference type="KEGG" id="scib:HUG20_16545"/>
<accession>A0A7T6ZE31</accession>
<dbReference type="Proteomes" id="UP000595349">
    <property type="component" value="Chromosome"/>
</dbReference>
<keyword evidence="1" id="KW-1133">Transmembrane helix</keyword>
<keyword evidence="3" id="KW-1185">Reference proteome</keyword>
<organism evidence="2 3">
    <name type="scientific">Salicibibacter cibi</name>
    <dbReference type="NCBI Taxonomy" id="2743001"/>
    <lineage>
        <taxon>Bacteria</taxon>
        <taxon>Bacillati</taxon>
        <taxon>Bacillota</taxon>
        <taxon>Bacilli</taxon>
        <taxon>Bacillales</taxon>
        <taxon>Bacillaceae</taxon>
        <taxon>Salicibibacter</taxon>
    </lineage>
</organism>
<keyword evidence="1" id="KW-0472">Membrane</keyword>
<feature type="transmembrane region" description="Helical" evidence="1">
    <location>
        <begin position="6"/>
        <end position="22"/>
    </location>
</feature>
<feature type="transmembrane region" description="Helical" evidence="1">
    <location>
        <begin position="29"/>
        <end position="48"/>
    </location>
</feature>
<evidence type="ECO:0000313" key="2">
    <source>
        <dbReference type="EMBL" id="QQK81356.1"/>
    </source>
</evidence>
<protein>
    <submittedName>
        <fullName evidence="2">Uncharacterized protein</fullName>
    </submittedName>
</protein>
<evidence type="ECO:0000313" key="3">
    <source>
        <dbReference type="Proteomes" id="UP000595349"/>
    </source>
</evidence>
<keyword evidence="1" id="KW-0812">Transmembrane</keyword>
<reference evidence="2 3" key="1">
    <citation type="submission" date="2020-06" db="EMBL/GenBank/DDBJ databases">
        <title>Genomic analysis of Salicibibacter sp. NKC21-4.</title>
        <authorList>
            <person name="Oh Y.J."/>
        </authorList>
    </citation>
    <scope>NUCLEOTIDE SEQUENCE [LARGE SCALE GENOMIC DNA]</scope>
    <source>
        <strain evidence="2 3">NKC21-4</strain>
    </source>
</reference>
<name>A0A7T6ZE31_9BACI</name>
<feature type="transmembrane region" description="Helical" evidence="1">
    <location>
        <begin position="68"/>
        <end position="93"/>
    </location>
</feature>
<dbReference type="RefSeq" id="WP_200085786.1">
    <property type="nucleotide sequence ID" value="NZ_CP054706.1"/>
</dbReference>